<name>A0ABD0VZP8_UMBPY</name>
<feature type="compositionally biased region" description="Acidic residues" evidence="2">
    <location>
        <begin position="446"/>
        <end position="472"/>
    </location>
</feature>
<gene>
    <name evidence="3" type="ORF">UPYG_G00331560</name>
</gene>
<evidence type="ECO:0000313" key="4">
    <source>
        <dbReference type="Proteomes" id="UP001557470"/>
    </source>
</evidence>
<dbReference type="Proteomes" id="UP001557470">
    <property type="component" value="Unassembled WGS sequence"/>
</dbReference>
<evidence type="ECO:0000313" key="3">
    <source>
        <dbReference type="EMBL" id="KAL0961773.1"/>
    </source>
</evidence>
<accession>A0ABD0VZP8</accession>
<sequence length="615" mass="68953">MSRERSDGKNGCPLISLEKSFSSFYNCKLKMSTDTQQATMTVLPDTRKVPNNPNQQEKIPKKKGKMKNKPRFQRRKKTADPSKPVPLNLNNEVVRMRKEVKRVRVLVLRKVLKHIEDLKRKKGAEKDLERNQRKIARLLEEVQVMKSLTPDSVTKAALQKQLSFEIVCKDPKSTATDRATARIATHPQFSNKIDVIKAAIQAFKDERMATINNEQKPGENESVKKVKVTEKLKDNAEKESVDKGDKEGGQENKEETEKYEVPTESQSLRAKESAVIFNHSYTKEASTAESKGSLLENLESPTENLESPAENLESPAENLESPAENLESPAENLESPAENLESPAENLESPAENLESPIENLQADSKSEMSEALKTLIDPTTPFTLEAPQIAPIKKIETQKHTPRKTVETTPRLTMDKPAPRKTKTLKPPKDSKRNEQDLKKQDESMREDDEDDGESDLESSEDDGEYFDDSTEERFQKEALNSEERDNDDFFLGKVTKFKKKSDIASAPPGAVEGTSTDMGTNPLLQPLDSFTQDRLEERVTKASFRSVFCSSLSGSRGMGRGGGRGMGQWKSGGWSQKEAMGPRWRQGMESNGGINGSNQKSQVSHRKDRSNRG</sequence>
<comment type="caution">
    <text evidence="3">The sequence shown here is derived from an EMBL/GenBank/DDBJ whole genome shotgun (WGS) entry which is preliminary data.</text>
</comment>
<feature type="region of interest" description="Disordered" evidence="2">
    <location>
        <begin position="211"/>
        <end position="529"/>
    </location>
</feature>
<feature type="compositionally biased region" description="Basic and acidic residues" evidence="2">
    <location>
        <begin position="216"/>
        <end position="261"/>
    </location>
</feature>
<feature type="compositionally biased region" description="Basic residues" evidence="2">
    <location>
        <begin position="605"/>
        <end position="615"/>
    </location>
</feature>
<dbReference type="InterPro" id="IPR037393">
    <property type="entry name" value="Bud22/SRFB1"/>
</dbReference>
<protein>
    <recommendedName>
        <fullName evidence="5">Serum response factor-binding protein 1</fullName>
    </recommendedName>
</protein>
<dbReference type="EMBL" id="JAGEUA010000011">
    <property type="protein sequence ID" value="KAL0961773.1"/>
    <property type="molecule type" value="Genomic_DNA"/>
</dbReference>
<keyword evidence="4" id="KW-1185">Reference proteome</keyword>
<reference evidence="3 4" key="1">
    <citation type="submission" date="2024-06" db="EMBL/GenBank/DDBJ databases">
        <authorList>
            <person name="Pan Q."/>
            <person name="Wen M."/>
            <person name="Jouanno E."/>
            <person name="Zahm M."/>
            <person name="Klopp C."/>
            <person name="Cabau C."/>
            <person name="Louis A."/>
            <person name="Berthelot C."/>
            <person name="Parey E."/>
            <person name="Roest Crollius H."/>
            <person name="Montfort J."/>
            <person name="Robinson-Rechavi M."/>
            <person name="Bouchez O."/>
            <person name="Lampietro C."/>
            <person name="Lopez Roques C."/>
            <person name="Donnadieu C."/>
            <person name="Postlethwait J."/>
            <person name="Bobe J."/>
            <person name="Verreycken H."/>
            <person name="Guiguen Y."/>
        </authorList>
    </citation>
    <scope>NUCLEOTIDE SEQUENCE [LARGE SCALE GENOMIC DNA]</scope>
    <source>
        <strain evidence="3">Up_M1</strain>
        <tissue evidence="3">Testis</tissue>
    </source>
</reference>
<feature type="compositionally biased region" description="Basic and acidic residues" evidence="2">
    <location>
        <begin position="428"/>
        <end position="445"/>
    </location>
</feature>
<evidence type="ECO:0008006" key="5">
    <source>
        <dbReference type="Google" id="ProtNLM"/>
    </source>
</evidence>
<dbReference type="PANTHER" id="PTHR23325:SF1">
    <property type="entry name" value="SERUM RESPONSE FACTOR-BINDING PROTEIN 1"/>
    <property type="match status" value="1"/>
</dbReference>
<feature type="region of interest" description="Disordered" evidence="2">
    <location>
        <begin position="43"/>
        <end position="86"/>
    </location>
</feature>
<proteinExistence type="predicted"/>
<evidence type="ECO:0000256" key="1">
    <source>
        <dbReference type="SAM" id="Coils"/>
    </source>
</evidence>
<feature type="compositionally biased region" description="Basic residues" evidence="2">
    <location>
        <begin position="60"/>
        <end position="77"/>
    </location>
</feature>
<feature type="region of interest" description="Disordered" evidence="2">
    <location>
        <begin position="554"/>
        <end position="615"/>
    </location>
</feature>
<feature type="compositionally biased region" description="Polar residues" evidence="2">
    <location>
        <begin position="515"/>
        <end position="529"/>
    </location>
</feature>
<dbReference type="PANTHER" id="PTHR23325">
    <property type="entry name" value="SERUM RESPONSE FACTOR-BINDING"/>
    <property type="match status" value="1"/>
</dbReference>
<feature type="compositionally biased region" description="Basic and acidic residues" evidence="2">
    <location>
        <begin position="473"/>
        <end position="485"/>
    </location>
</feature>
<feature type="coiled-coil region" evidence="1">
    <location>
        <begin position="121"/>
        <end position="148"/>
    </location>
</feature>
<feature type="compositionally biased region" description="Gly residues" evidence="2">
    <location>
        <begin position="558"/>
        <end position="568"/>
    </location>
</feature>
<keyword evidence="1" id="KW-0175">Coiled coil</keyword>
<evidence type="ECO:0000256" key="2">
    <source>
        <dbReference type="SAM" id="MobiDB-lite"/>
    </source>
</evidence>
<dbReference type="Gene3D" id="1.20.5.170">
    <property type="match status" value="1"/>
</dbReference>
<dbReference type="AlphaFoldDB" id="A0ABD0VZP8"/>
<feature type="compositionally biased region" description="Polar residues" evidence="2">
    <location>
        <begin position="279"/>
        <end position="290"/>
    </location>
</feature>
<organism evidence="3 4">
    <name type="scientific">Umbra pygmaea</name>
    <name type="common">Eastern mudminnow</name>
    <dbReference type="NCBI Taxonomy" id="75934"/>
    <lineage>
        <taxon>Eukaryota</taxon>
        <taxon>Metazoa</taxon>
        <taxon>Chordata</taxon>
        <taxon>Craniata</taxon>
        <taxon>Vertebrata</taxon>
        <taxon>Euteleostomi</taxon>
        <taxon>Actinopterygii</taxon>
        <taxon>Neopterygii</taxon>
        <taxon>Teleostei</taxon>
        <taxon>Protacanthopterygii</taxon>
        <taxon>Esociformes</taxon>
        <taxon>Umbridae</taxon>
        <taxon>Umbra</taxon>
    </lineage>
</organism>